<gene>
    <name evidence="2" type="ORF">KW868_04940</name>
</gene>
<organism evidence="2 3">
    <name type="scientific">Acinetobacter guillouiae</name>
    <name type="common">Acinetobacter genomosp. 11</name>
    <dbReference type="NCBI Taxonomy" id="106649"/>
    <lineage>
        <taxon>Bacteria</taxon>
        <taxon>Pseudomonadati</taxon>
        <taxon>Pseudomonadota</taxon>
        <taxon>Gammaproteobacteria</taxon>
        <taxon>Moraxellales</taxon>
        <taxon>Moraxellaceae</taxon>
        <taxon>Acinetobacter</taxon>
    </lineage>
</organism>
<dbReference type="EMBL" id="JAHWXT010000001">
    <property type="protein sequence ID" value="MCF0263814.1"/>
    <property type="molecule type" value="Genomic_DNA"/>
</dbReference>
<feature type="coiled-coil region" evidence="1">
    <location>
        <begin position="104"/>
        <end position="135"/>
    </location>
</feature>
<accession>A0A8X8KCC6</accession>
<dbReference type="RefSeq" id="WP_234622852.1">
    <property type="nucleotide sequence ID" value="NZ_JAHWXT010000001.1"/>
</dbReference>
<evidence type="ECO:0000313" key="2">
    <source>
        <dbReference type="EMBL" id="MCF0263814.1"/>
    </source>
</evidence>
<proteinExistence type="predicted"/>
<protein>
    <submittedName>
        <fullName evidence="2">Tellurium resistance protein</fullName>
    </submittedName>
</protein>
<evidence type="ECO:0000256" key="1">
    <source>
        <dbReference type="SAM" id="Coils"/>
    </source>
</evidence>
<dbReference type="Proteomes" id="UP000887320">
    <property type="component" value="Unassembled WGS sequence"/>
</dbReference>
<comment type="caution">
    <text evidence="2">The sequence shown here is derived from an EMBL/GenBank/DDBJ whole genome shotgun (WGS) entry which is preliminary data.</text>
</comment>
<reference evidence="2" key="1">
    <citation type="submission" date="2021-07" db="EMBL/GenBank/DDBJ databases">
        <authorList>
            <person name="Fernandez M."/>
            <person name="Pereira P."/>
            <person name="Torres Tejerizo G.A."/>
            <person name="Gonzalez P."/>
            <person name="Agostini E."/>
        </authorList>
    </citation>
    <scope>NUCLEOTIDE SEQUENCE</scope>
    <source>
        <strain evidence="2">SFC 500-1A</strain>
    </source>
</reference>
<sequence>MKQFTVLTPLEQISCSSDELLSIKRNDLVPLLDNQTRLNLYADQLIQAQSVLLKSIDPSLTQKLSQIIAQIIQQLSASKKKLNQRKFNAIQKWLGLDLEFSVGQVKYLNDLESLIDEAKQLSQRLQIEIQKSEARFQQANGLREQMAKYIRAAQEFLHEYPAFVQHRHPLDNFADRLSKKVNTLQTLQASNDIALAQMQLTQQLSLSLLDRFNEAQHVLIPAWQYHVKQSSAQNSFTRTEELDKSRDKLIQSLKKSLENK</sequence>
<name>A0A8X8KCC6_ACIGI</name>
<keyword evidence="1" id="KW-0175">Coiled coil</keyword>
<dbReference type="AlphaFoldDB" id="A0A8X8KCC6"/>
<evidence type="ECO:0000313" key="3">
    <source>
        <dbReference type="Proteomes" id="UP000887320"/>
    </source>
</evidence>